<proteinExistence type="predicted"/>
<feature type="region of interest" description="Disordered" evidence="1">
    <location>
        <begin position="1"/>
        <end position="110"/>
    </location>
</feature>
<sequence length="137" mass="14821">MEKWENGEMERRGGTGNGKAGERGMGGGGSEWKSGKTGKWKDAGERGMEKRGNGEWEAGEVNGKVGKRGNGKAGEPGMGGGGSEWKGDPRFKSGPKLDPNHPHFDLPRPNPQKCHAPNALQNCWHRLFISLERLATI</sequence>
<reference evidence="2 3" key="1">
    <citation type="submission" date="2024-10" db="EMBL/GenBank/DDBJ databases">
        <authorList>
            <person name="Kim D."/>
        </authorList>
    </citation>
    <scope>NUCLEOTIDE SEQUENCE [LARGE SCALE GENOMIC DNA]</scope>
    <source>
        <strain evidence="2">BH-2024</strain>
    </source>
</reference>
<accession>A0ABD2IUD6</accession>
<feature type="compositionally biased region" description="Gly residues" evidence="1">
    <location>
        <begin position="14"/>
        <end position="30"/>
    </location>
</feature>
<dbReference type="AlphaFoldDB" id="A0ABD2IUD6"/>
<protein>
    <submittedName>
        <fullName evidence="2">Uncharacterized protein</fullName>
    </submittedName>
</protein>
<evidence type="ECO:0000313" key="3">
    <source>
        <dbReference type="Proteomes" id="UP001620626"/>
    </source>
</evidence>
<evidence type="ECO:0000256" key="1">
    <source>
        <dbReference type="SAM" id="MobiDB-lite"/>
    </source>
</evidence>
<dbReference type="EMBL" id="JBICBT010001098">
    <property type="protein sequence ID" value="KAL3083572.1"/>
    <property type="molecule type" value="Genomic_DNA"/>
</dbReference>
<comment type="caution">
    <text evidence="2">The sequence shown here is derived from an EMBL/GenBank/DDBJ whole genome shotgun (WGS) entry which is preliminary data.</text>
</comment>
<name>A0ABD2IUD6_9BILA</name>
<keyword evidence="3" id="KW-1185">Reference proteome</keyword>
<feature type="compositionally biased region" description="Basic and acidic residues" evidence="1">
    <location>
        <begin position="39"/>
        <end position="54"/>
    </location>
</feature>
<feature type="compositionally biased region" description="Gly residues" evidence="1">
    <location>
        <begin position="71"/>
        <end position="84"/>
    </location>
</feature>
<feature type="compositionally biased region" description="Basic and acidic residues" evidence="1">
    <location>
        <begin position="1"/>
        <end position="13"/>
    </location>
</feature>
<organism evidence="2 3">
    <name type="scientific">Heterodera trifolii</name>
    <dbReference type="NCBI Taxonomy" id="157864"/>
    <lineage>
        <taxon>Eukaryota</taxon>
        <taxon>Metazoa</taxon>
        <taxon>Ecdysozoa</taxon>
        <taxon>Nematoda</taxon>
        <taxon>Chromadorea</taxon>
        <taxon>Rhabditida</taxon>
        <taxon>Tylenchina</taxon>
        <taxon>Tylenchomorpha</taxon>
        <taxon>Tylenchoidea</taxon>
        <taxon>Heteroderidae</taxon>
        <taxon>Heteroderinae</taxon>
        <taxon>Heterodera</taxon>
    </lineage>
</organism>
<dbReference type="Proteomes" id="UP001620626">
    <property type="component" value="Unassembled WGS sequence"/>
</dbReference>
<evidence type="ECO:0000313" key="2">
    <source>
        <dbReference type="EMBL" id="KAL3083572.1"/>
    </source>
</evidence>
<gene>
    <name evidence="2" type="ORF">niasHT_036344</name>
</gene>